<feature type="active site" description="Charge relay system" evidence="6">
    <location>
        <position position="156"/>
    </location>
</feature>
<evidence type="ECO:0000256" key="5">
    <source>
        <dbReference type="ARBA" id="ARBA00025295"/>
    </source>
</evidence>
<dbReference type="NCBIfam" id="TIGR00132">
    <property type="entry name" value="gatA"/>
    <property type="match status" value="1"/>
</dbReference>
<dbReference type="Pfam" id="PF01425">
    <property type="entry name" value="Amidase"/>
    <property type="match status" value="1"/>
</dbReference>
<evidence type="ECO:0000313" key="9">
    <source>
        <dbReference type="Proteomes" id="UP001623660"/>
    </source>
</evidence>
<evidence type="ECO:0000256" key="3">
    <source>
        <dbReference type="ARBA" id="ARBA00022840"/>
    </source>
</evidence>
<dbReference type="SUPFAM" id="SSF75304">
    <property type="entry name" value="Amidase signature (AS) enzymes"/>
    <property type="match status" value="1"/>
</dbReference>
<dbReference type="Gene3D" id="3.90.1300.10">
    <property type="entry name" value="Amidase signature (AS) domain"/>
    <property type="match status" value="1"/>
</dbReference>
<dbReference type="InterPro" id="IPR023631">
    <property type="entry name" value="Amidase_dom"/>
</dbReference>
<comment type="function">
    <text evidence="5 6">Allows the formation of correctly charged Gln-tRNA(Gln) through the transamidation of misacylated Glu-tRNA(Gln) in organisms which lack glutaminyl-tRNA synthetase. The reaction takes place in the presence of glutamine and ATP through an activated gamma-phospho-Glu-tRNA(Gln).</text>
</comment>
<comment type="similarity">
    <text evidence="6">Belongs to the amidase family. GatA subfamily.</text>
</comment>
<dbReference type="PANTHER" id="PTHR11895:SF151">
    <property type="entry name" value="GLUTAMYL-TRNA(GLN) AMIDOTRANSFERASE SUBUNIT A"/>
    <property type="match status" value="1"/>
</dbReference>
<dbReference type="EMBL" id="JBJHZX010000001">
    <property type="protein sequence ID" value="MFL0194204.1"/>
    <property type="molecule type" value="Genomic_DNA"/>
</dbReference>
<dbReference type="PANTHER" id="PTHR11895">
    <property type="entry name" value="TRANSAMIDASE"/>
    <property type="match status" value="1"/>
</dbReference>
<evidence type="ECO:0000259" key="7">
    <source>
        <dbReference type="Pfam" id="PF01425"/>
    </source>
</evidence>
<keyword evidence="9" id="KW-1185">Reference proteome</keyword>
<feature type="active site" description="Charge relay system" evidence="6">
    <location>
        <position position="81"/>
    </location>
</feature>
<keyword evidence="3 6" id="KW-0067">ATP-binding</keyword>
<evidence type="ECO:0000256" key="2">
    <source>
        <dbReference type="ARBA" id="ARBA00022741"/>
    </source>
</evidence>
<feature type="domain" description="Amidase" evidence="7">
    <location>
        <begin position="26"/>
        <end position="466"/>
    </location>
</feature>
<keyword evidence="4 6" id="KW-0648">Protein biosynthesis</keyword>
<name>A0ABW8SEC1_9CLOT</name>
<keyword evidence="2 6" id="KW-0547">Nucleotide-binding</keyword>
<evidence type="ECO:0000256" key="1">
    <source>
        <dbReference type="ARBA" id="ARBA00022598"/>
    </source>
</evidence>
<evidence type="ECO:0000313" key="8">
    <source>
        <dbReference type="EMBL" id="MFL0194204.1"/>
    </source>
</evidence>
<feature type="active site" description="Acyl-ester intermediate" evidence="6">
    <location>
        <position position="180"/>
    </location>
</feature>
<reference evidence="8 9" key="1">
    <citation type="submission" date="2024-11" db="EMBL/GenBank/DDBJ databases">
        <authorList>
            <person name="Heng Y.C."/>
            <person name="Lim A.C.H."/>
            <person name="Lee J.K.Y."/>
            <person name="Kittelmann S."/>
        </authorList>
    </citation>
    <scope>NUCLEOTIDE SEQUENCE [LARGE SCALE GENOMIC DNA]</scope>
    <source>
        <strain evidence="8 9">WILCCON 0269</strain>
    </source>
</reference>
<dbReference type="InterPro" id="IPR004412">
    <property type="entry name" value="GatA"/>
</dbReference>
<evidence type="ECO:0000256" key="6">
    <source>
        <dbReference type="HAMAP-Rule" id="MF_00120"/>
    </source>
</evidence>
<accession>A0ABW8SEC1</accession>
<gene>
    <name evidence="6 8" type="primary">gatA</name>
    <name evidence="8" type="ORF">ACJDU8_01235</name>
</gene>
<dbReference type="HAMAP" id="MF_00120">
    <property type="entry name" value="GatA"/>
    <property type="match status" value="1"/>
</dbReference>
<organism evidence="8 9">
    <name type="scientific">Candidatus Clostridium eludens</name>
    <dbReference type="NCBI Taxonomy" id="3381663"/>
    <lineage>
        <taxon>Bacteria</taxon>
        <taxon>Bacillati</taxon>
        <taxon>Bacillota</taxon>
        <taxon>Clostridia</taxon>
        <taxon>Eubacteriales</taxon>
        <taxon>Clostridiaceae</taxon>
        <taxon>Clostridium</taxon>
    </lineage>
</organism>
<comment type="subunit">
    <text evidence="6">Heterotrimer of A, B and C subunits.</text>
</comment>
<dbReference type="Proteomes" id="UP001623660">
    <property type="component" value="Unassembled WGS sequence"/>
</dbReference>
<proteinExistence type="inferred from homology"/>
<comment type="caution">
    <text evidence="8">The sequence shown here is derived from an EMBL/GenBank/DDBJ whole genome shotgun (WGS) entry which is preliminary data.</text>
</comment>
<sequence>MGGCKVRLTAHKLKDMLISREISVQEIIKFHLDRIDKIDSKLGAYLYVASEESLQRAKYLDDKIIKGEKLKGLFGIPVSVKDNISVKGMQNTCASEILNDYIAPYDAHVVERIKAQDGIILGKLNMDEFAMGSSTENSSVKLAANPWNLDRVPGGSSGGSAISVAAGETVLSLGTDTGGSIRQPASFCGVVGLKPTYGRISRYGAVAFGSTLDQIGPIAADVEDCALLTQCISGIDEKDFTTADIEVPEYSKNLSKNIKGVKIGIPKEYFGEGLNDKVRKSVEEAIVVLKENGAEVKECSIPLTQYALATYYIIASAEASSNLARFDGIRYGYRSKDFKDAVDIYFKSRSQALGSEVKRRIMLGTYVLSAGYYDDYYKKALKVRNLMRNQFKDIMKEFHALICPTSPTTAFKIGEKKEDVMAMYLSDIYTVPVNITGIPAISVPCGMIDGLPVGLQIMSDYYREDILFNIAYSFEQSTNWHNISPNI</sequence>
<keyword evidence="1 6" id="KW-0436">Ligase</keyword>
<dbReference type="InterPro" id="IPR036928">
    <property type="entry name" value="AS_sf"/>
</dbReference>
<evidence type="ECO:0000256" key="4">
    <source>
        <dbReference type="ARBA" id="ARBA00022917"/>
    </source>
</evidence>
<dbReference type="RefSeq" id="WP_406790319.1">
    <property type="nucleotide sequence ID" value="NZ_JBJHZX010000001.1"/>
</dbReference>
<dbReference type="InterPro" id="IPR000120">
    <property type="entry name" value="Amidase"/>
</dbReference>
<comment type="catalytic activity">
    <reaction evidence="6">
        <text>L-glutamyl-tRNA(Gln) + L-glutamine + ATP + H2O = L-glutaminyl-tRNA(Gln) + L-glutamate + ADP + phosphate + H(+)</text>
        <dbReference type="Rhea" id="RHEA:17521"/>
        <dbReference type="Rhea" id="RHEA-COMP:9681"/>
        <dbReference type="Rhea" id="RHEA-COMP:9684"/>
        <dbReference type="ChEBI" id="CHEBI:15377"/>
        <dbReference type="ChEBI" id="CHEBI:15378"/>
        <dbReference type="ChEBI" id="CHEBI:29985"/>
        <dbReference type="ChEBI" id="CHEBI:30616"/>
        <dbReference type="ChEBI" id="CHEBI:43474"/>
        <dbReference type="ChEBI" id="CHEBI:58359"/>
        <dbReference type="ChEBI" id="CHEBI:78520"/>
        <dbReference type="ChEBI" id="CHEBI:78521"/>
        <dbReference type="ChEBI" id="CHEBI:456216"/>
        <dbReference type="EC" id="6.3.5.7"/>
    </reaction>
</comment>
<dbReference type="EC" id="6.3.5.7" evidence="6"/>
<protein>
    <recommendedName>
        <fullName evidence="6">Glutamyl-tRNA(Gln) amidotransferase subunit A</fullName>
        <shortName evidence="6">Glu-ADT subunit A</shortName>
        <ecNumber evidence="6">6.3.5.7</ecNumber>
    </recommendedName>
</protein>